<dbReference type="AlphaFoldDB" id="F4HCW7"/>
<dbReference type="SUPFAM" id="SSF56925">
    <property type="entry name" value="OMPA-like"/>
    <property type="match status" value="1"/>
</dbReference>
<organism evidence="4 5">
    <name type="scientific">Gallibacterium anatis (strain UMN179)</name>
    <name type="common">Pasteurella anatis</name>
    <dbReference type="NCBI Taxonomy" id="1005058"/>
    <lineage>
        <taxon>Bacteria</taxon>
        <taxon>Pseudomonadati</taxon>
        <taxon>Pseudomonadota</taxon>
        <taxon>Gammaproteobacteria</taxon>
        <taxon>Pasteurellales</taxon>
        <taxon>Pasteurellaceae</taxon>
        <taxon>Gallibacterium</taxon>
    </lineage>
</organism>
<dbReference type="GO" id="GO:0009279">
    <property type="term" value="C:cell outer membrane"/>
    <property type="evidence" value="ECO:0007669"/>
    <property type="project" value="UniProtKB-ARBA"/>
</dbReference>
<dbReference type="Pfam" id="PF02462">
    <property type="entry name" value="Opacity"/>
    <property type="match status" value="1"/>
</dbReference>
<protein>
    <submittedName>
        <fullName evidence="4">Opacity family porin protein</fullName>
    </submittedName>
</protein>
<dbReference type="HOGENOM" id="CLU_089285_1_0_6"/>
<dbReference type="TCDB" id="1.B.6.2.3">
    <property type="family name" value="the ompa-ompf porin (oop) family"/>
</dbReference>
<evidence type="ECO:0000256" key="2">
    <source>
        <dbReference type="SAM" id="SignalP"/>
    </source>
</evidence>
<dbReference type="GO" id="GO:0015288">
    <property type="term" value="F:porin activity"/>
    <property type="evidence" value="ECO:0007669"/>
    <property type="project" value="InterPro"/>
</dbReference>
<evidence type="ECO:0000256" key="1">
    <source>
        <dbReference type="ARBA" id="ARBA00009830"/>
    </source>
</evidence>
<evidence type="ECO:0000313" key="5">
    <source>
        <dbReference type="Proteomes" id="UP000006908"/>
    </source>
</evidence>
<dbReference type="InterPro" id="IPR003394">
    <property type="entry name" value="Porin_opacity"/>
</dbReference>
<proteinExistence type="inferred from homology"/>
<sequence>MKKTTLAILFAASCISSSALAANSGNFYIQGDLLSSAISVSDSDEFGGAAFGQRLSLGYAFEQVPVRIAADFTNYGKWSEEASSSYGYGNVYAKADLKIKSFGVSGFYDFKNFGDFVPYLGLRLSYNHGKMDVSASNGYSYAEGSDSETSMGLGGVLGFQYNFTKQLYLNVALEGSRLFSDVNAGSAQIGLGYRF</sequence>
<name>F4HCW7_GALAU</name>
<dbReference type="Gene3D" id="2.40.160.20">
    <property type="match status" value="1"/>
</dbReference>
<reference evidence="4 5" key="1">
    <citation type="journal article" date="2011" name="J. Bacteriol.">
        <title>Complete genome sequence of Gallibacterium anatis strain UMN179, isolated from a laying hen with peritonitis.</title>
        <authorList>
            <person name="Johnson T.J."/>
            <person name="Fernandez-Alarcon C."/>
            <person name="Bojesen A.M."/>
            <person name="Nolan L.K."/>
            <person name="Trampel D.W."/>
            <person name="Seemann T."/>
        </authorList>
    </citation>
    <scope>NUCLEOTIDE SEQUENCE [LARGE SCALE GENOMIC DNA]</scope>
    <source>
        <strain evidence="4 5">UMN179</strain>
    </source>
</reference>
<comment type="similarity">
    <text evidence="1">Belongs to the opacity porin family.</text>
</comment>
<evidence type="ECO:0000259" key="3">
    <source>
        <dbReference type="Pfam" id="PF02462"/>
    </source>
</evidence>
<dbReference type="STRING" id="1005058.UMN179_00549"/>
<feature type="domain" description="Porin opacity type" evidence="3">
    <location>
        <begin position="58"/>
        <end position="195"/>
    </location>
</feature>
<gene>
    <name evidence="4" type="ordered locus">UMN179_00549</name>
</gene>
<dbReference type="KEGG" id="gan:UMN179_00549"/>
<feature type="signal peptide" evidence="2">
    <location>
        <begin position="1"/>
        <end position="21"/>
    </location>
</feature>
<dbReference type="Proteomes" id="UP000006908">
    <property type="component" value="Chromosome"/>
</dbReference>
<feature type="chain" id="PRO_5003309254" evidence="2">
    <location>
        <begin position="22"/>
        <end position="195"/>
    </location>
</feature>
<dbReference type="EMBL" id="CP002667">
    <property type="protein sequence ID" value="AEC16585.1"/>
    <property type="molecule type" value="Genomic_DNA"/>
</dbReference>
<dbReference type="InterPro" id="IPR011250">
    <property type="entry name" value="OMP/PagP_B-barrel"/>
</dbReference>
<keyword evidence="2" id="KW-0732">Signal</keyword>
<dbReference type="eggNOG" id="COG3637">
    <property type="taxonomic scope" value="Bacteria"/>
</dbReference>
<evidence type="ECO:0000313" key="4">
    <source>
        <dbReference type="EMBL" id="AEC16585.1"/>
    </source>
</evidence>
<accession>F4HCW7</accession>
<dbReference type="RefSeq" id="WP_013745372.1">
    <property type="nucleotide sequence ID" value="NC_015460.1"/>
</dbReference>